<dbReference type="PATRIC" id="fig|294.125.peg.3345"/>
<proteinExistence type="predicted"/>
<protein>
    <submittedName>
        <fullName evidence="2">ToxA_3 protein</fullName>
    </submittedName>
</protein>
<dbReference type="Gene3D" id="3.40.50.11550">
    <property type="match status" value="1"/>
</dbReference>
<dbReference type="Proteomes" id="UP000032210">
    <property type="component" value="Unassembled WGS sequence"/>
</dbReference>
<dbReference type="SUPFAM" id="SSF159501">
    <property type="entry name" value="EreA/ChaN-like"/>
    <property type="match status" value="1"/>
</dbReference>
<reference evidence="2 3" key="1">
    <citation type="submission" date="2015-01" db="EMBL/GenBank/DDBJ databases">
        <title>Genome sequence of the beneficial rhizobacterium Pseudomonas fluorescens 2-79.</title>
        <authorList>
            <person name="Thuermer A."/>
            <person name="Daniel R."/>
        </authorList>
    </citation>
    <scope>NUCLEOTIDE SEQUENCE [LARGE SCALE GENOMIC DNA]</scope>
    <source>
        <strain evidence="2 3">2-79</strain>
    </source>
</reference>
<comment type="caution">
    <text evidence="2">The sequence shown here is derived from an EMBL/GenBank/DDBJ whole genome shotgun (WGS) entry which is preliminary data.</text>
</comment>
<organism evidence="2 3">
    <name type="scientific">Pseudomonas fluorescens</name>
    <dbReference type="NCBI Taxonomy" id="294"/>
    <lineage>
        <taxon>Bacteria</taxon>
        <taxon>Pseudomonadati</taxon>
        <taxon>Pseudomonadota</taxon>
        <taxon>Gammaproteobacteria</taxon>
        <taxon>Pseudomonadales</taxon>
        <taxon>Pseudomonadaceae</taxon>
        <taxon>Pseudomonas</taxon>
    </lineage>
</organism>
<gene>
    <name evidence="2" type="primary">toxA_3</name>
    <name evidence="2" type="ORF">PFLU3_32590</name>
</gene>
<name>A0A0D0TK77_PSEFL</name>
<evidence type="ECO:0000259" key="1">
    <source>
        <dbReference type="Pfam" id="PF20178"/>
    </source>
</evidence>
<dbReference type="InterPro" id="IPR046673">
    <property type="entry name" value="ToxA_N"/>
</dbReference>
<dbReference type="CDD" id="cd14729">
    <property type="entry name" value="RtxA-like"/>
    <property type="match status" value="1"/>
</dbReference>
<evidence type="ECO:0000313" key="3">
    <source>
        <dbReference type="Proteomes" id="UP000032210"/>
    </source>
</evidence>
<evidence type="ECO:0000313" key="2">
    <source>
        <dbReference type="EMBL" id="KIR21305.1"/>
    </source>
</evidence>
<accession>A0A0D0TK77</accession>
<dbReference type="Pfam" id="PF20178">
    <property type="entry name" value="ToxA_N"/>
    <property type="match status" value="1"/>
</dbReference>
<dbReference type="AlphaFoldDB" id="A0A0D0TK77"/>
<feature type="domain" description="Dermonecrotic toxin N-terminal" evidence="1">
    <location>
        <begin position="140"/>
        <end position="316"/>
    </location>
</feature>
<sequence length="1008" mass="112205">MTSNAEQLQHINHFVRKVLADFPVPSAIAAQLLCEHLQPFSQEPLDPDTTFLTTLEYNIDNPNAAYNAQIIQSMSLTDAMICNAPHAPGGMINTTGFSTTAPYFNIVDELPRLMDNRIPQMFNEEFITSGWIPPRRYEALYRQSEPQVYDPTTQLEIAPAVLRKVIESSNFEQTYDEAITLFWGEHRDNYTALMRIAFTKAYLNQYEEFTLTQAERQLAARAAGIDVDKDASSLTLEDFQAPYSPDENLSVRMLRIHQSEATDILTITDNQSQITLLYIPGNSSPIHGFNTPADMRNALVKLARDPTQRKALTNHFEPDSIDSGLLYSGVEEALIGMAMYPESSSPPGFFNSLLHNGYWDPEQYINNPMYPALRSNPFAYIARQIRARIAKLAAKTIVSPLDTFKADTLDALDKACLLAIPVALTMGMALLAEFCFVTSGLTGMAIGVDDVLKDKPHAVERIVFGALNALPVVIHGISKGANSLEALRPVLGPATRAEEGQISARVITEPPASIQTETRPLVAATAPSGLQTVKIQGETFLTYKTPNAWGFFELFVNNPEAPETLQSTGLYAIQSTDRQWRRAGLAGGGAFRNAWQRVYKLFGGTEQSSLFSTYQMPAPVRETLVQMLTDTSSFSEDFEPFGMDAQSITNARQLFFEKRNQLNQDSAIFFNHLPYSPLQPVLPRLSLNESQQSIIEKLLRASDGLVVGESHSAESSKAFLIDNMQLLASLGVKRIYFEHLLTDVHIPMLKAFYRSKSAPMAEALTNFLNGIYPLPRNHYYSFRNVVTKARDAGIKIQPIDCTVSYVLRDMRDSAGTLRQRMMNYYATEVIQWVQTSKRQPGKWVALVGDTHTNTFKDIPGVAELTGSIGLRIEDRVGTHPLGIEVDPGRTASLGLNKGEATVKANLVLRVDPAVLQHSMEPQPGPSHSRVVKSAQTLLTRPGQFMLTEATHIDYRSRRGDLRSFRINNQEGRYFINVAGWPIDEKPFDSIEALVSELKTLPGLKQVYG</sequence>
<dbReference type="EMBL" id="JXCQ01000028">
    <property type="protein sequence ID" value="KIR21305.1"/>
    <property type="molecule type" value="Genomic_DNA"/>
</dbReference>